<proteinExistence type="predicted"/>
<keyword evidence="2" id="KW-1185">Reference proteome</keyword>
<reference evidence="1 2" key="1">
    <citation type="submission" date="2019-05" db="EMBL/GenBank/DDBJ databases">
        <title>Another draft genome of Portunus trituberculatus and its Hox gene families provides insights of decapod evolution.</title>
        <authorList>
            <person name="Jeong J.-H."/>
            <person name="Song I."/>
            <person name="Kim S."/>
            <person name="Choi T."/>
            <person name="Kim D."/>
            <person name="Ryu S."/>
            <person name="Kim W."/>
        </authorList>
    </citation>
    <scope>NUCLEOTIDE SEQUENCE [LARGE SCALE GENOMIC DNA]</scope>
    <source>
        <tissue evidence="1">Muscle</tissue>
    </source>
</reference>
<dbReference type="Proteomes" id="UP000324222">
    <property type="component" value="Unassembled WGS sequence"/>
</dbReference>
<sequence>MSKLSDRRGEDSTCYSVHWRNVHVADECKQISGSTKGAVFLPLDSSSRVRWAGWPPRRVPGAASWTVMSPNIENLKLYFQSLALCVPAL</sequence>
<dbReference type="AlphaFoldDB" id="A0A5B7F908"/>
<organism evidence="1 2">
    <name type="scientific">Portunus trituberculatus</name>
    <name type="common">Swimming crab</name>
    <name type="synonym">Neptunus trituberculatus</name>
    <dbReference type="NCBI Taxonomy" id="210409"/>
    <lineage>
        <taxon>Eukaryota</taxon>
        <taxon>Metazoa</taxon>
        <taxon>Ecdysozoa</taxon>
        <taxon>Arthropoda</taxon>
        <taxon>Crustacea</taxon>
        <taxon>Multicrustacea</taxon>
        <taxon>Malacostraca</taxon>
        <taxon>Eumalacostraca</taxon>
        <taxon>Eucarida</taxon>
        <taxon>Decapoda</taxon>
        <taxon>Pleocyemata</taxon>
        <taxon>Brachyura</taxon>
        <taxon>Eubrachyura</taxon>
        <taxon>Portunoidea</taxon>
        <taxon>Portunidae</taxon>
        <taxon>Portuninae</taxon>
        <taxon>Portunus</taxon>
    </lineage>
</organism>
<evidence type="ECO:0000313" key="2">
    <source>
        <dbReference type="Proteomes" id="UP000324222"/>
    </source>
</evidence>
<comment type="caution">
    <text evidence="1">The sequence shown here is derived from an EMBL/GenBank/DDBJ whole genome shotgun (WGS) entry which is preliminary data.</text>
</comment>
<protein>
    <submittedName>
        <fullName evidence="1">Uncharacterized protein</fullName>
    </submittedName>
</protein>
<evidence type="ECO:0000313" key="1">
    <source>
        <dbReference type="EMBL" id="MPC41573.1"/>
    </source>
</evidence>
<accession>A0A5B7F908</accession>
<name>A0A5B7F908_PORTR</name>
<dbReference type="EMBL" id="VSRR010005110">
    <property type="protein sequence ID" value="MPC41573.1"/>
    <property type="molecule type" value="Genomic_DNA"/>
</dbReference>
<gene>
    <name evidence="1" type="ORF">E2C01_035172</name>
</gene>